<sequence>MVKKVGFVYSTDAPMYNWQQRFVKSVVENQNFETVFLYLDQAFKRETAPNSTINSLAGTLLNLHLVFEKKLLNTMQPISVTSDFLKSTYPSITTINVASLRKDGPKNPDFEVIVNLTDVLLSEDDINASKNGVWNILFSDAEQNRRGPIGFWEVLEGDSGIGATLCTIADNNQDRCNIRSTCFFNRAWSMSETSRTVTEGAVSMVLKELNALSDDNRTISLKPDSQLPNMKYPGFSDVFRYMGRFYNGLGAKALEKLGNAFFGIRPEKWSLFLGYGDFETASLDKLKSVPMPKDEFWADPFLFEHEGRDYVFFENYSYHTKRGKISCGILEGPTLKDVKDVMVRDYHLSFPFIFREGEHIYLMPETSANKRLELYRAVDFPVSWELYSTAFEGELVADPLFYTDADNQRWLFINKQADGASPMNSELFIYRADSLHLKELVPHRQNPVIIDARVARNGGGIFKKGNVPFRPSQRNEDGIYGRALNINQIKKLSLEEYEEAVTAVYHPTFDKGLMAMHHLHQTKKAFVFDAAYRNSLKMKS</sequence>
<dbReference type="OrthoDB" id="3771157at2"/>
<dbReference type="InterPro" id="IPR056442">
    <property type="entry name" value="GINT1_N"/>
</dbReference>
<dbReference type="EMBL" id="VBUK01000006">
    <property type="protein sequence ID" value="TLF44493.1"/>
    <property type="molecule type" value="Genomic_DNA"/>
</dbReference>
<feature type="domain" description="Glucosamine inositolphosphorylceramide transferase 1 N-terminal" evidence="1">
    <location>
        <begin position="294"/>
        <end position="512"/>
    </location>
</feature>
<dbReference type="InterPro" id="IPR023296">
    <property type="entry name" value="Glyco_hydro_beta-prop_sf"/>
</dbReference>
<dbReference type="RefSeq" id="WP_161595351.1">
    <property type="nucleotide sequence ID" value="NZ_VBUK01000006.1"/>
</dbReference>
<reference evidence="2 3" key="1">
    <citation type="journal article" date="2017" name="Int. J. Syst. Evol. Microbiol.">
        <title>Maripseudobacter aurantiacus gen. nov., sp. nov., a novel member of the family Flavobacteriaceae isolated from a sedimentation basin.</title>
        <authorList>
            <person name="Chen C."/>
            <person name="Su Y."/>
            <person name="Tao T."/>
            <person name="Fu G."/>
            <person name="Zhang C."/>
            <person name="Sun C."/>
            <person name="Zhang X."/>
            <person name="Wu M."/>
        </authorList>
    </citation>
    <scope>NUCLEOTIDE SEQUENCE [LARGE SCALE GENOMIC DNA]</scope>
    <source>
        <strain evidence="3">CDA4</strain>
    </source>
</reference>
<dbReference type="AlphaFoldDB" id="A0A5R8M4J4"/>
<evidence type="ECO:0000313" key="3">
    <source>
        <dbReference type="Proteomes" id="UP000308382"/>
    </source>
</evidence>
<gene>
    <name evidence="2" type="ORF">FEK29_11840</name>
</gene>
<evidence type="ECO:0000313" key="2">
    <source>
        <dbReference type="EMBL" id="TLF44493.1"/>
    </source>
</evidence>
<comment type="caution">
    <text evidence="2">The sequence shown here is derived from an EMBL/GenBank/DDBJ whole genome shotgun (WGS) entry which is preliminary data.</text>
</comment>
<dbReference type="Proteomes" id="UP000308382">
    <property type="component" value="Unassembled WGS sequence"/>
</dbReference>
<organism evidence="2 3">
    <name type="scientific">Maribacter aurantiacus</name>
    <dbReference type="NCBI Taxonomy" id="1882343"/>
    <lineage>
        <taxon>Bacteria</taxon>
        <taxon>Pseudomonadati</taxon>
        <taxon>Bacteroidota</taxon>
        <taxon>Flavobacteriia</taxon>
        <taxon>Flavobacteriales</taxon>
        <taxon>Flavobacteriaceae</taxon>
        <taxon>Maribacter</taxon>
    </lineage>
</organism>
<evidence type="ECO:0000259" key="1">
    <source>
        <dbReference type="Pfam" id="PF24793"/>
    </source>
</evidence>
<protein>
    <recommendedName>
        <fullName evidence="1">Glucosamine inositolphosphorylceramide transferase 1 N-terminal domain-containing protein</fullName>
    </recommendedName>
</protein>
<accession>A0A5R8M4J4</accession>
<name>A0A5R8M4J4_9FLAO</name>
<keyword evidence="3" id="KW-1185">Reference proteome</keyword>
<dbReference type="SUPFAM" id="SSF75005">
    <property type="entry name" value="Arabinanase/levansucrase/invertase"/>
    <property type="match status" value="1"/>
</dbReference>
<dbReference type="Pfam" id="PF24793">
    <property type="entry name" value="GINT1_N"/>
    <property type="match status" value="1"/>
</dbReference>
<proteinExistence type="predicted"/>